<feature type="region of interest" description="Disordered" evidence="1">
    <location>
        <begin position="378"/>
        <end position="469"/>
    </location>
</feature>
<accession>A0A0M0JE78</accession>
<feature type="compositionally biased region" description="Basic and acidic residues" evidence="1">
    <location>
        <begin position="533"/>
        <end position="548"/>
    </location>
</feature>
<keyword evidence="3" id="KW-1185">Reference proteome</keyword>
<feature type="compositionally biased region" description="Basic and acidic residues" evidence="1">
    <location>
        <begin position="512"/>
        <end position="524"/>
    </location>
</feature>
<name>A0A0M0JE78_9EUKA</name>
<protein>
    <submittedName>
        <fullName evidence="2">Uncharacterized protein</fullName>
    </submittedName>
</protein>
<sequence length="571" mass="61519">MLYLDHRRHLVPDKWYGGTSQTFSKTHVKERCGGGGVSGMGCGLWKTKGQPCPHCETRPNRSQAKLAQAMHRVSDRNDKWGFRDPTPEKRPSSAAGMTQEIMNEYLYSGDGPKASLHRRSSAGSRDRLMVHTKERCGGGNVSGMGCGMWKTIGQMCPHCEARPNRMQAQAAQDRQEAVELGWNQACQLVPMDSSGTPMGSSRRSLHSQGFEEPATFSVVPGTPQALTHRKERCGGGSVGGMGCGMWKTKGQPCPWCETRPNREQAKLAQATCPRVDLRALYGMGPLTMSRLHDQPKWVRDDMEKMMQGYLFTHEWQPPLDPPLANMGGQPPLLGSPDGRMNKMHGDVRFSPPGARLFPIGGTGWPAAVEIGVHPDGVQLHSPLRAPSRAPSERPRSAVSARSPLSSRVARSPNGFGRPPDAGLRVRGASPQPSPVRRAPAIGAQNGAQNGAGPSGETEQEADMRMSAAADMSAVSSSLASSSTDKPFLTAHICAAASDPRPYKDSSAASDARPYKDSSDPRPYKDSSAASDARPYKDSSDPRPYKDSYEYGGAVETDAEAEALETALSGAQ</sequence>
<evidence type="ECO:0000313" key="3">
    <source>
        <dbReference type="Proteomes" id="UP000037460"/>
    </source>
</evidence>
<dbReference type="EMBL" id="JWZX01003040">
    <property type="protein sequence ID" value="KOO24891.1"/>
    <property type="molecule type" value="Genomic_DNA"/>
</dbReference>
<feature type="region of interest" description="Disordered" evidence="1">
    <location>
        <begin position="498"/>
        <end position="557"/>
    </location>
</feature>
<dbReference type="AlphaFoldDB" id="A0A0M0JE78"/>
<reference evidence="3" key="1">
    <citation type="journal article" date="2015" name="PLoS Genet.">
        <title>Genome Sequence and Transcriptome Analyses of Chrysochromulina tobin: Metabolic Tools for Enhanced Algal Fitness in the Prominent Order Prymnesiales (Haptophyceae).</title>
        <authorList>
            <person name="Hovde B.T."/>
            <person name="Deodato C.R."/>
            <person name="Hunsperger H.M."/>
            <person name="Ryken S.A."/>
            <person name="Yost W."/>
            <person name="Jha R.K."/>
            <person name="Patterson J."/>
            <person name="Monnat R.J. Jr."/>
            <person name="Barlow S.B."/>
            <person name="Starkenburg S.R."/>
            <person name="Cattolico R.A."/>
        </authorList>
    </citation>
    <scope>NUCLEOTIDE SEQUENCE</scope>
    <source>
        <strain evidence="3">CCMP291</strain>
    </source>
</reference>
<dbReference type="Proteomes" id="UP000037460">
    <property type="component" value="Unassembled WGS sequence"/>
</dbReference>
<organism evidence="2 3">
    <name type="scientific">Chrysochromulina tobinii</name>
    <dbReference type="NCBI Taxonomy" id="1460289"/>
    <lineage>
        <taxon>Eukaryota</taxon>
        <taxon>Haptista</taxon>
        <taxon>Haptophyta</taxon>
        <taxon>Prymnesiophyceae</taxon>
        <taxon>Prymnesiales</taxon>
        <taxon>Chrysochromulinaceae</taxon>
        <taxon>Chrysochromulina</taxon>
    </lineage>
</organism>
<comment type="caution">
    <text evidence="2">The sequence shown here is derived from an EMBL/GenBank/DDBJ whole genome shotgun (WGS) entry which is preliminary data.</text>
</comment>
<gene>
    <name evidence="2" type="ORF">Ctob_006029</name>
</gene>
<proteinExistence type="predicted"/>
<evidence type="ECO:0000313" key="2">
    <source>
        <dbReference type="EMBL" id="KOO24891.1"/>
    </source>
</evidence>
<evidence type="ECO:0000256" key="1">
    <source>
        <dbReference type="SAM" id="MobiDB-lite"/>
    </source>
</evidence>
<feature type="compositionally biased region" description="Low complexity" evidence="1">
    <location>
        <begin position="438"/>
        <end position="455"/>
    </location>
</feature>
<feature type="compositionally biased region" description="Low complexity" evidence="1">
    <location>
        <begin position="396"/>
        <end position="412"/>
    </location>
</feature>